<gene>
    <name evidence="7" type="ORF">BV898_07626</name>
</gene>
<dbReference type="GO" id="GO:0006508">
    <property type="term" value="P:proteolysis"/>
    <property type="evidence" value="ECO:0007669"/>
    <property type="project" value="TreeGrafter"/>
</dbReference>
<dbReference type="OrthoDB" id="4215474at2759"/>
<keyword evidence="7" id="KW-0645">Protease</keyword>
<dbReference type="EMBL" id="MTYJ01000051">
    <property type="protein sequence ID" value="OQV18230.1"/>
    <property type="molecule type" value="Genomic_DNA"/>
</dbReference>
<dbReference type="Proteomes" id="UP000192578">
    <property type="component" value="Unassembled WGS sequence"/>
</dbReference>
<dbReference type="Pfam" id="PF00557">
    <property type="entry name" value="Peptidase_M24"/>
    <property type="match status" value="1"/>
</dbReference>
<protein>
    <submittedName>
        <fullName evidence="7">Xaa-Pro aminopeptidase 3</fullName>
    </submittedName>
</protein>
<comment type="caution">
    <text evidence="7">The sequence shown here is derived from an EMBL/GenBank/DDBJ whole genome shotgun (WGS) entry which is preliminary data.</text>
</comment>
<dbReference type="InterPro" id="IPR007865">
    <property type="entry name" value="Aminopep_P_N"/>
</dbReference>
<dbReference type="AlphaFoldDB" id="A0A1W0WSR7"/>
<dbReference type="Pfam" id="PF05195">
    <property type="entry name" value="AMP_N"/>
    <property type="match status" value="1"/>
</dbReference>
<proteinExistence type="inferred from homology"/>
<evidence type="ECO:0000256" key="5">
    <source>
        <dbReference type="ARBA" id="ARBA00023211"/>
    </source>
</evidence>
<dbReference type="InterPro" id="IPR029149">
    <property type="entry name" value="Creatin/AminoP/Spt16_N"/>
</dbReference>
<dbReference type="GO" id="GO:0030145">
    <property type="term" value="F:manganese ion binding"/>
    <property type="evidence" value="ECO:0007669"/>
    <property type="project" value="InterPro"/>
</dbReference>
<evidence type="ECO:0000256" key="1">
    <source>
        <dbReference type="ARBA" id="ARBA00001936"/>
    </source>
</evidence>
<evidence type="ECO:0000313" key="8">
    <source>
        <dbReference type="Proteomes" id="UP000192578"/>
    </source>
</evidence>
<dbReference type="SMART" id="SM01011">
    <property type="entry name" value="AMP_N"/>
    <property type="match status" value="1"/>
</dbReference>
<keyword evidence="8" id="KW-1185">Reference proteome</keyword>
<dbReference type="InterPro" id="IPR052433">
    <property type="entry name" value="X-Pro_dipept-like"/>
</dbReference>
<dbReference type="GO" id="GO:0005739">
    <property type="term" value="C:mitochondrion"/>
    <property type="evidence" value="ECO:0007669"/>
    <property type="project" value="TreeGrafter"/>
</dbReference>
<evidence type="ECO:0000256" key="3">
    <source>
        <dbReference type="ARBA" id="ARBA00022723"/>
    </source>
</evidence>
<sequence>MRNWIKVPDSGLNFRICHEIRKFSHQSDDAGNVFNRGDCGSTSFIEAVKRRRPPGISAKEFTKRRDKLMGLLRNAPGKKFDQLLVCIAAGRTVYMADDVPYPFRQNSDFRYLCGLIEPNSLLLMHSPSPSEYRSHIFIPENTAERKLWHGAGVDPTSAQDIAGVDSVHYMSHLKDFLQLTAASLHNTSFGLWRDLGTEWLNPSIALPRTGMPASFALLNDFVAELRPMKGGAVLGNPAEHIHECRVVKSAAEVALMRHAANITGEAITVAMRSSRAGMREREVWALLEMESVLIGADGLAYPPVVATGLSATAIDYIKNTETLKSGDMIFVDCGCEVDGYCSDVSRAWPVSAGFTPSQTVLYEMVNDVRHQLLDHVKKLGNDYARYPSLEELHIRMWDLQSAKLKELKWIDRTADEKQARLEASKFCPHHIGHYLGMDVHDCKLVSRSRQLKEGMVFAVEPGIYINEDNDAVPEGFRGIGFRIEDTIWLGPNGPEVLTEACPSSTEAILAHRRGHVC</sequence>
<organism evidence="7 8">
    <name type="scientific">Hypsibius exemplaris</name>
    <name type="common">Freshwater tardigrade</name>
    <dbReference type="NCBI Taxonomy" id="2072580"/>
    <lineage>
        <taxon>Eukaryota</taxon>
        <taxon>Metazoa</taxon>
        <taxon>Ecdysozoa</taxon>
        <taxon>Tardigrada</taxon>
        <taxon>Eutardigrada</taxon>
        <taxon>Parachela</taxon>
        <taxon>Hypsibioidea</taxon>
        <taxon>Hypsibiidae</taxon>
        <taxon>Hypsibius</taxon>
    </lineage>
</organism>
<keyword evidence="5" id="KW-0464">Manganese</keyword>
<dbReference type="PANTHER" id="PTHR43226:SF4">
    <property type="entry name" value="XAA-PRO AMINOPEPTIDASE 3"/>
    <property type="match status" value="1"/>
</dbReference>
<feature type="domain" description="Aminopeptidase P N-terminal" evidence="6">
    <location>
        <begin position="56"/>
        <end position="194"/>
    </location>
</feature>
<dbReference type="InterPro" id="IPR000994">
    <property type="entry name" value="Pept_M24"/>
</dbReference>
<dbReference type="SUPFAM" id="SSF53092">
    <property type="entry name" value="Creatinase/prolidase N-terminal domain"/>
    <property type="match status" value="1"/>
</dbReference>
<comment type="cofactor">
    <cofactor evidence="1">
        <name>Mn(2+)</name>
        <dbReference type="ChEBI" id="CHEBI:29035"/>
    </cofactor>
</comment>
<accession>A0A1W0WSR7</accession>
<dbReference type="PANTHER" id="PTHR43226">
    <property type="entry name" value="XAA-PRO AMINOPEPTIDASE 3"/>
    <property type="match status" value="1"/>
</dbReference>
<dbReference type="Gene3D" id="3.40.350.10">
    <property type="entry name" value="Creatinase/prolidase N-terminal domain"/>
    <property type="match status" value="1"/>
</dbReference>
<dbReference type="SUPFAM" id="SSF55920">
    <property type="entry name" value="Creatinase/aminopeptidase"/>
    <property type="match status" value="1"/>
</dbReference>
<keyword evidence="3" id="KW-0479">Metal-binding</keyword>
<evidence type="ECO:0000313" key="7">
    <source>
        <dbReference type="EMBL" id="OQV18230.1"/>
    </source>
</evidence>
<evidence type="ECO:0000259" key="6">
    <source>
        <dbReference type="SMART" id="SM01011"/>
    </source>
</evidence>
<evidence type="ECO:0000256" key="2">
    <source>
        <dbReference type="ARBA" id="ARBA00008766"/>
    </source>
</evidence>
<comment type="similarity">
    <text evidence="2">Belongs to the peptidase M24B family.</text>
</comment>
<dbReference type="InterPro" id="IPR036005">
    <property type="entry name" value="Creatinase/aminopeptidase-like"/>
</dbReference>
<keyword evidence="7" id="KW-0031">Aminopeptidase</keyword>
<keyword evidence="4" id="KW-0378">Hydrolase</keyword>
<name>A0A1W0WSR7_HYPEX</name>
<evidence type="ECO:0000256" key="4">
    <source>
        <dbReference type="ARBA" id="ARBA00022801"/>
    </source>
</evidence>
<reference evidence="8" key="1">
    <citation type="submission" date="2017-01" db="EMBL/GenBank/DDBJ databases">
        <title>Comparative genomics of anhydrobiosis in the tardigrade Hypsibius dujardini.</title>
        <authorList>
            <person name="Yoshida Y."/>
            <person name="Koutsovoulos G."/>
            <person name="Laetsch D."/>
            <person name="Stevens L."/>
            <person name="Kumar S."/>
            <person name="Horikawa D."/>
            <person name="Ishino K."/>
            <person name="Komine S."/>
            <person name="Tomita M."/>
            <person name="Blaxter M."/>
            <person name="Arakawa K."/>
        </authorList>
    </citation>
    <scope>NUCLEOTIDE SEQUENCE [LARGE SCALE GENOMIC DNA]</scope>
    <source>
        <strain evidence="8">Z151</strain>
    </source>
</reference>
<dbReference type="GO" id="GO:0070006">
    <property type="term" value="F:metalloaminopeptidase activity"/>
    <property type="evidence" value="ECO:0007669"/>
    <property type="project" value="InterPro"/>
</dbReference>
<dbReference type="Gene3D" id="3.90.230.10">
    <property type="entry name" value="Creatinase/methionine aminopeptidase superfamily"/>
    <property type="match status" value="1"/>
</dbReference>